<keyword evidence="5" id="KW-1185">Reference proteome</keyword>
<evidence type="ECO:0000313" key="5">
    <source>
        <dbReference type="Proteomes" id="UP001497444"/>
    </source>
</evidence>
<evidence type="ECO:0000256" key="2">
    <source>
        <dbReference type="SAM" id="MobiDB-lite"/>
    </source>
</evidence>
<keyword evidence="3" id="KW-0812">Transmembrane</keyword>
<accession>A0ABP0X851</accession>
<evidence type="ECO:0000256" key="1">
    <source>
        <dbReference type="SAM" id="Coils"/>
    </source>
</evidence>
<dbReference type="Proteomes" id="UP001497444">
    <property type="component" value="Chromosome 6"/>
</dbReference>
<evidence type="ECO:0000256" key="3">
    <source>
        <dbReference type="SAM" id="Phobius"/>
    </source>
</evidence>
<keyword evidence="3" id="KW-1133">Transmembrane helix</keyword>
<sequence>MGQKRNNNNRADKHQKLETIPWYLCRKLDMLGRRRGHLVTAFHQSDSSAAAAAAAGGGKNFFLYANAQARRRGRVLRQDRHDNKGLLSVVAPLQTLDTQDGHLFSPSLKAWLHPPAAQSTIFQEVAAPRTPKAEDQSWSSEVGSNINSLGFPPETKYNDKRKSRQEESSSSHGSDAQKVTWLPRPLRAPSCSPHAPHELVMQVRMYASQVVDMRRQVDCVKFSLQQEQEKQRIVEKKTQELREMLSRELVESQRNHVELWAKLELEQQERAKFGACLSLLSETVAQGYSQDHFKKDRVSEGGGGGAISSLLNPTELQLVNQLREAKNLRSLAEARIESLKTQVQKLEIMCDSVNTFQKVCYSQESVWRYGLFTLVQAAFVCFGVAVVVFGRGPALIMGYNLLPS</sequence>
<keyword evidence="1" id="KW-0175">Coiled coil</keyword>
<feature type="region of interest" description="Disordered" evidence="2">
    <location>
        <begin position="125"/>
        <end position="180"/>
    </location>
</feature>
<dbReference type="EMBL" id="OZ020101">
    <property type="protein sequence ID" value="CAK9274591.1"/>
    <property type="molecule type" value="Genomic_DNA"/>
</dbReference>
<name>A0ABP0X851_9BRYO</name>
<organism evidence="4 5">
    <name type="scientific">Sphagnum jensenii</name>
    <dbReference type="NCBI Taxonomy" id="128206"/>
    <lineage>
        <taxon>Eukaryota</taxon>
        <taxon>Viridiplantae</taxon>
        <taxon>Streptophyta</taxon>
        <taxon>Embryophyta</taxon>
        <taxon>Bryophyta</taxon>
        <taxon>Sphagnophytina</taxon>
        <taxon>Sphagnopsida</taxon>
        <taxon>Sphagnales</taxon>
        <taxon>Sphagnaceae</taxon>
        <taxon>Sphagnum</taxon>
    </lineage>
</organism>
<protein>
    <submittedName>
        <fullName evidence="4">Uncharacterized protein</fullName>
    </submittedName>
</protein>
<keyword evidence="3" id="KW-0472">Membrane</keyword>
<feature type="compositionally biased region" description="Basic and acidic residues" evidence="2">
    <location>
        <begin position="156"/>
        <end position="169"/>
    </location>
</feature>
<feature type="transmembrane region" description="Helical" evidence="3">
    <location>
        <begin position="366"/>
        <end position="389"/>
    </location>
</feature>
<feature type="coiled-coil region" evidence="1">
    <location>
        <begin position="322"/>
        <end position="349"/>
    </location>
</feature>
<evidence type="ECO:0000313" key="4">
    <source>
        <dbReference type="EMBL" id="CAK9274591.1"/>
    </source>
</evidence>
<feature type="compositionally biased region" description="Polar residues" evidence="2">
    <location>
        <begin position="136"/>
        <end position="148"/>
    </location>
</feature>
<gene>
    <name evidence="4" type="ORF">CSSPJE1EN1_LOCUS20069</name>
</gene>
<proteinExistence type="predicted"/>
<reference evidence="4" key="1">
    <citation type="submission" date="2024-02" db="EMBL/GenBank/DDBJ databases">
        <authorList>
            <consortium name="ELIXIR-Norway"/>
            <consortium name="Elixir Norway"/>
        </authorList>
    </citation>
    <scope>NUCLEOTIDE SEQUENCE</scope>
</reference>